<comment type="caution">
    <text evidence="2">The sequence shown here is derived from an EMBL/GenBank/DDBJ whole genome shotgun (WGS) entry which is preliminary data.</text>
</comment>
<dbReference type="InterPro" id="IPR036249">
    <property type="entry name" value="Thioredoxin-like_sf"/>
</dbReference>
<keyword evidence="1" id="KW-0676">Redox-active center</keyword>
<dbReference type="SUPFAM" id="SSF52833">
    <property type="entry name" value="Thioredoxin-like"/>
    <property type="match status" value="1"/>
</dbReference>
<dbReference type="EMBL" id="JANKAS010000001">
    <property type="protein sequence ID" value="MCR1897582.1"/>
    <property type="molecule type" value="Genomic_DNA"/>
</dbReference>
<keyword evidence="3" id="KW-1185">Reference proteome</keyword>
<dbReference type="AlphaFoldDB" id="A0AAE3HCA9"/>
<dbReference type="Pfam" id="PF10262">
    <property type="entry name" value="Rdx"/>
    <property type="match status" value="1"/>
</dbReference>
<dbReference type="InterPro" id="IPR011893">
    <property type="entry name" value="Selenoprotein_Rdx-typ"/>
</dbReference>
<sequence length="61" mass="7100">MPKAMDLAKELLQTFKNDIEILTFYPSSGGVFEVKANDQLIFSKKQLDRFPEPREILEKIQ</sequence>
<evidence type="ECO:0000313" key="3">
    <source>
        <dbReference type="Proteomes" id="UP001205748"/>
    </source>
</evidence>
<gene>
    <name evidence="2" type="ORF">NSA47_01075</name>
</gene>
<accession>A0AAE3HCA9</accession>
<protein>
    <submittedName>
        <fullName evidence="2">Rdx family protein</fullName>
    </submittedName>
</protein>
<evidence type="ECO:0000256" key="1">
    <source>
        <dbReference type="ARBA" id="ARBA00023284"/>
    </source>
</evidence>
<organism evidence="2 3">
    <name type="scientific">Irregularibacter muris</name>
    <dbReference type="NCBI Taxonomy" id="1796619"/>
    <lineage>
        <taxon>Bacteria</taxon>
        <taxon>Bacillati</taxon>
        <taxon>Bacillota</taxon>
        <taxon>Clostridia</taxon>
        <taxon>Eubacteriales</taxon>
        <taxon>Eubacteriaceae</taxon>
        <taxon>Irregularibacter</taxon>
    </lineage>
</organism>
<reference evidence="2" key="1">
    <citation type="submission" date="2022-07" db="EMBL/GenBank/DDBJ databases">
        <title>Enhanced cultured diversity of the mouse gut microbiota enables custom-made synthetic communities.</title>
        <authorList>
            <person name="Afrizal A."/>
        </authorList>
    </citation>
    <scope>NUCLEOTIDE SEQUENCE</scope>
    <source>
        <strain evidence="2">DSM 28593</strain>
    </source>
</reference>
<dbReference type="Gene3D" id="3.40.30.10">
    <property type="entry name" value="Glutaredoxin"/>
    <property type="match status" value="1"/>
</dbReference>
<dbReference type="NCBIfam" id="TIGR02174">
    <property type="entry name" value="CXXU_selWTH"/>
    <property type="match status" value="1"/>
</dbReference>
<evidence type="ECO:0000313" key="2">
    <source>
        <dbReference type="EMBL" id="MCR1897582.1"/>
    </source>
</evidence>
<name>A0AAE3HCA9_9FIRM</name>
<proteinExistence type="predicted"/>
<dbReference type="Proteomes" id="UP001205748">
    <property type="component" value="Unassembled WGS sequence"/>
</dbReference>